<dbReference type="EMBL" id="VSSQ01045018">
    <property type="protein sequence ID" value="MPM98892.1"/>
    <property type="molecule type" value="Genomic_DNA"/>
</dbReference>
<dbReference type="PRINTS" id="PR00701">
    <property type="entry name" value="60KDINNERMP"/>
</dbReference>
<feature type="domain" description="Membrane insertase YidC/Oxa/ALB C-terminal" evidence="10">
    <location>
        <begin position="23"/>
        <end position="211"/>
    </location>
</feature>
<evidence type="ECO:0000256" key="7">
    <source>
        <dbReference type="ARBA" id="ARBA00023136"/>
    </source>
</evidence>
<keyword evidence="7 9" id="KW-0472">Membrane</keyword>
<evidence type="ECO:0000256" key="6">
    <source>
        <dbReference type="ARBA" id="ARBA00022989"/>
    </source>
</evidence>
<comment type="subcellular location">
    <subcellularLocation>
        <location evidence="1">Cell membrane</location>
        <topology evidence="1">Multi-pass membrane protein</topology>
    </subcellularLocation>
</comment>
<reference evidence="11" key="1">
    <citation type="submission" date="2019-08" db="EMBL/GenBank/DDBJ databases">
        <authorList>
            <person name="Kucharzyk K."/>
            <person name="Murdoch R.W."/>
            <person name="Higgins S."/>
            <person name="Loffler F."/>
        </authorList>
    </citation>
    <scope>NUCLEOTIDE SEQUENCE</scope>
</reference>
<feature type="transmembrane region" description="Helical" evidence="9">
    <location>
        <begin position="180"/>
        <end position="204"/>
    </location>
</feature>
<dbReference type="Pfam" id="PF02096">
    <property type="entry name" value="60KD_IMP"/>
    <property type="match status" value="1"/>
</dbReference>
<evidence type="ECO:0000256" key="8">
    <source>
        <dbReference type="ARBA" id="ARBA00023186"/>
    </source>
</evidence>
<keyword evidence="5" id="KW-0653">Protein transport</keyword>
<dbReference type="AlphaFoldDB" id="A0A645EE66"/>
<keyword evidence="2" id="KW-0813">Transport</keyword>
<keyword evidence="8" id="KW-0143">Chaperone</keyword>
<feature type="transmembrane region" description="Helical" evidence="9">
    <location>
        <begin position="86"/>
        <end position="109"/>
    </location>
</feature>
<dbReference type="GO" id="GO:0032977">
    <property type="term" value="F:membrane insertase activity"/>
    <property type="evidence" value="ECO:0007669"/>
    <property type="project" value="InterPro"/>
</dbReference>
<dbReference type="CDD" id="cd20070">
    <property type="entry name" value="5TM_YidC_Alb3"/>
    <property type="match status" value="1"/>
</dbReference>
<dbReference type="PANTHER" id="PTHR12428:SF65">
    <property type="entry name" value="CYTOCHROME C OXIDASE ASSEMBLY PROTEIN COX18, MITOCHONDRIAL"/>
    <property type="match status" value="1"/>
</dbReference>
<name>A0A645EE66_9ZZZZ</name>
<evidence type="ECO:0000256" key="9">
    <source>
        <dbReference type="SAM" id="Phobius"/>
    </source>
</evidence>
<evidence type="ECO:0000313" key="11">
    <source>
        <dbReference type="EMBL" id="MPM98892.1"/>
    </source>
</evidence>
<keyword evidence="6 9" id="KW-1133">Transmembrane helix</keyword>
<feature type="transmembrane region" description="Helical" evidence="9">
    <location>
        <begin position="141"/>
        <end position="159"/>
    </location>
</feature>
<protein>
    <submittedName>
        <fullName evidence="11">Membrane protein insertase YidC 2</fullName>
    </submittedName>
</protein>
<dbReference type="PANTHER" id="PTHR12428">
    <property type="entry name" value="OXA1"/>
    <property type="match status" value="1"/>
</dbReference>
<evidence type="ECO:0000256" key="5">
    <source>
        <dbReference type="ARBA" id="ARBA00022927"/>
    </source>
</evidence>
<dbReference type="GO" id="GO:0051205">
    <property type="term" value="P:protein insertion into membrane"/>
    <property type="evidence" value="ECO:0007669"/>
    <property type="project" value="TreeGrafter"/>
</dbReference>
<organism evidence="11">
    <name type="scientific">bioreactor metagenome</name>
    <dbReference type="NCBI Taxonomy" id="1076179"/>
    <lineage>
        <taxon>unclassified sequences</taxon>
        <taxon>metagenomes</taxon>
        <taxon>ecological metagenomes</taxon>
    </lineage>
</organism>
<evidence type="ECO:0000256" key="2">
    <source>
        <dbReference type="ARBA" id="ARBA00022448"/>
    </source>
</evidence>
<feature type="transmembrane region" description="Helical" evidence="9">
    <location>
        <begin position="23"/>
        <end position="43"/>
    </location>
</feature>
<keyword evidence="3" id="KW-1003">Cell membrane</keyword>
<evidence type="ECO:0000259" key="10">
    <source>
        <dbReference type="Pfam" id="PF02096"/>
    </source>
</evidence>
<gene>
    <name evidence="11" type="primary">yidC2_11</name>
    <name evidence="11" type="ORF">SDC9_146082</name>
</gene>
<dbReference type="GO" id="GO:0005886">
    <property type="term" value="C:plasma membrane"/>
    <property type="evidence" value="ECO:0007669"/>
    <property type="project" value="UniProtKB-SubCell"/>
</dbReference>
<dbReference type="PRINTS" id="PR01900">
    <property type="entry name" value="YIDCPROTEIN"/>
</dbReference>
<accession>A0A645EE66</accession>
<evidence type="ECO:0000256" key="3">
    <source>
        <dbReference type="ARBA" id="ARBA00022475"/>
    </source>
</evidence>
<comment type="caution">
    <text evidence="11">The sequence shown here is derived from an EMBL/GenBank/DDBJ whole genome shotgun (WGS) entry which is preliminary data.</text>
</comment>
<dbReference type="GO" id="GO:0015031">
    <property type="term" value="P:protein transport"/>
    <property type="evidence" value="ECO:0007669"/>
    <property type="project" value="UniProtKB-KW"/>
</dbReference>
<dbReference type="InterPro" id="IPR047196">
    <property type="entry name" value="YidC_ALB_C"/>
</dbReference>
<sequence length="220" mass="24950">MLDIISRPFGALLKLLFDFTGSYGYAIIFFTIITKILLLPINIKQTQSTKKMNEINPKMKEIQTKYKGDPEKMNQKLMELYKEHNYNPASGCLPALIQLPIIIALFGVLQNPTKFVFTPEEFAAIAKGFWWLVDLGMPDKWYILPILSALTTYVQTAMISSRGNVDPTMKSMNTVMPLMIGFFTLKFPSGIALYWVVGNIFTILQQYFMTKAVLGHKGGE</sequence>
<evidence type="ECO:0000256" key="4">
    <source>
        <dbReference type="ARBA" id="ARBA00022692"/>
    </source>
</evidence>
<dbReference type="InterPro" id="IPR028055">
    <property type="entry name" value="YidC/Oxa/ALB_C"/>
</dbReference>
<evidence type="ECO:0000256" key="1">
    <source>
        <dbReference type="ARBA" id="ARBA00004651"/>
    </source>
</evidence>
<keyword evidence="4 9" id="KW-0812">Transmembrane</keyword>
<proteinExistence type="predicted"/>
<dbReference type="InterPro" id="IPR001708">
    <property type="entry name" value="YidC/ALB3/OXA1/COX18"/>
</dbReference>
<dbReference type="NCBIfam" id="TIGR03592">
    <property type="entry name" value="yidC_oxa1_cterm"/>
    <property type="match status" value="1"/>
</dbReference>